<gene>
    <name evidence="1" type="ORF">ACHHYP_08228</name>
</gene>
<comment type="caution">
    <text evidence="1">The sequence shown here is derived from an EMBL/GenBank/DDBJ whole genome shotgun (WGS) entry which is preliminary data.</text>
</comment>
<evidence type="ECO:0000313" key="1">
    <source>
        <dbReference type="EMBL" id="OQR98707.1"/>
    </source>
</evidence>
<name>A0A1V9ZL68_ACHHY</name>
<keyword evidence="2" id="KW-1185">Reference proteome</keyword>
<evidence type="ECO:0000313" key="2">
    <source>
        <dbReference type="Proteomes" id="UP000243579"/>
    </source>
</evidence>
<sequence>MPAPSLLSITTSTKDGTVTKFTMSTAGDVCVDDQIVCTVDIARFLAAYASVLEIVSTTSPSQVRMAGSPSAQCHRVQIKLPHCQRRLCVYGHPGTDGNEYRDRNDREPRRVPQEIATLFGVCRENGWIY</sequence>
<dbReference type="Proteomes" id="UP000243579">
    <property type="component" value="Unassembled WGS sequence"/>
</dbReference>
<dbReference type="OrthoDB" id="61294at2759"/>
<dbReference type="EMBL" id="JNBR01000081">
    <property type="protein sequence ID" value="OQR98707.1"/>
    <property type="molecule type" value="Genomic_DNA"/>
</dbReference>
<organism evidence="1 2">
    <name type="scientific">Achlya hypogyna</name>
    <name type="common">Oomycete</name>
    <name type="synonym">Protoachlya hypogyna</name>
    <dbReference type="NCBI Taxonomy" id="1202772"/>
    <lineage>
        <taxon>Eukaryota</taxon>
        <taxon>Sar</taxon>
        <taxon>Stramenopiles</taxon>
        <taxon>Oomycota</taxon>
        <taxon>Saprolegniomycetes</taxon>
        <taxon>Saprolegniales</taxon>
        <taxon>Achlyaceae</taxon>
        <taxon>Achlya</taxon>
    </lineage>
</organism>
<reference evidence="1 2" key="1">
    <citation type="journal article" date="2014" name="Genome Biol. Evol.">
        <title>The secreted proteins of Achlya hypogyna and Thraustotheca clavata identify the ancestral oomycete secretome and reveal gene acquisitions by horizontal gene transfer.</title>
        <authorList>
            <person name="Misner I."/>
            <person name="Blouin N."/>
            <person name="Leonard G."/>
            <person name="Richards T.A."/>
            <person name="Lane C.E."/>
        </authorList>
    </citation>
    <scope>NUCLEOTIDE SEQUENCE [LARGE SCALE GENOMIC DNA]</scope>
    <source>
        <strain evidence="1 2">ATCC 48635</strain>
    </source>
</reference>
<dbReference type="AlphaFoldDB" id="A0A1V9ZL68"/>
<proteinExistence type="predicted"/>
<protein>
    <submittedName>
        <fullName evidence="1">Uncharacterized protein</fullName>
    </submittedName>
</protein>
<accession>A0A1V9ZL68</accession>